<dbReference type="eggNOG" id="COG1020">
    <property type="taxonomic scope" value="Bacteria"/>
</dbReference>
<organism evidence="6 7">
    <name type="scientific">Pseudomonas rhizosphaerae</name>
    <dbReference type="NCBI Taxonomy" id="216142"/>
    <lineage>
        <taxon>Bacteria</taxon>
        <taxon>Pseudomonadati</taxon>
        <taxon>Pseudomonadota</taxon>
        <taxon>Gammaproteobacteria</taxon>
        <taxon>Pseudomonadales</taxon>
        <taxon>Pseudomonadaceae</taxon>
        <taxon>Pseudomonas</taxon>
    </lineage>
</organism>
<keyword evidence="2" id="KW-0436">Ligase</keyword>
<dbReference type="Proteomes" id="UP000029499">
    <property type="component" value="Chromosome"/>
</dbReference>
<dbReference type="HOGENOM" id="CLU_000022_2_1_6"/>
<feature type="domain" description="AMP-dependent synthetase/ligase" evidence="3">
    <location>
        <begin position="886"/>
        <end position="1229"/>
    </location>
</feature>
<dbReference type="PANTHER" id="PTHR45527">
    <property type="entry name" value="NONRIBOSOMAL PEPTIDE SYNTHETASE"/>
    <property type="match status" value="1"/>
</dbReference>
<evidence type="ECO:0000259" key="4">
    <source>
        <dbReference type="Pfam" id="PF00668"/>
    </source>
</evidence>
<dbReference type="GO" id="GO:0043041">
    <property type="term" value="P:amino acid activation for nonribosomal peptide biosynthetic process"/>
    <property type="evidence" value="ECO:0007669"/>
    <property type="project" value="TreeGrafter"/>
</dbReference>
<dbReference type="InterPro" id="IPR000873">
    <property type="entry name" value="AMP-dep_synth/lig_dom"/>
</dbReference>
<accession>A0A089ZQD2</accession>
<gene>
    <name evidence="6" type="ORF">LT40_08445</name>
</gene>
<dbReference type="Pfam" id="PF13193">
    <property type="entry name" value="AMP-binding_C"/>
    <property type="match status" value="1"/>
</dbReference>
<proteinExistence type="predicted"/>
<dbReference type="InterPro" id="IPR010071">
    <property type="entry name" value="AA_adenyl_dom"/>
</dbReference>
<dbReference type="CDD" id="cd19535">
    <property type="entry name" value="Cyc_NRPS"/>
    <property type="match status" value="1"/>
</dbReference>
<dbReference type="InterPro" id="IPR057737">
    <property type="entry name" value="Condensation_MtbB-like"/>
</dbReference>
<dbReference type="NCBIfam" id="TIGR01733">
    <property type="entry name" value="AA-adenyl-dom"/>
    <property type="match status" value="1"/>
</dbReference>
<protein>
    <submittedName>
        <fullName evidence="6">Peptide synthetase</fullName>
    </submittedName>
</protein>
<dbReference type="KEGG" id="prh:LT40_08445"/>
<dbReference type="InterPro" id="IPR045851">
    <property type="entry name" value="AMP-bd_C_sf"/>
</dbReference>
<dbReference type="Gene3D" id="3.30.559.10">
    <property type="entry name" value="Chloramphenicol acetyltransferase-like domain"/>
    <property type="match status" value="2"/>
</dbReference>
<dbReference type="SUPFAM" id="SSF52777">
    <property type="entry name" value="CoA-dependent acyltransferases"/>
    <property type="match status" value="4"/>
</dbReference>
<reference evidence="6 7" key="1">
    <citation type="journal article" date="2015" name="J. Biotechnol.">
        <title>Complete genome sequence of Pseudomonas rhizosphaerae IH5T (=DSM 16299T), a phosphate-solubilizing rhizobacterium for bacterial biofertilizer.</title>
        <authorList>
            <person name="Kwak Y."/>
            <person name="Jung B.K."/>
            <person name="Shin J.H."/>
        </authorList>
    </citation>
    <scope>NUCLEOTIDE SEQUENCE [LARGE SCALE GENOMIC DNA]</scope>
    <source>
        <strain evidence="6">DSM 16299</strain>
    </source>
</reference>
<sequence>MRELTSMQAACWIGRAAHAALGNVSAHLYTEFDGHGIDLDRLRAALEITGRRHPMLQLRVSPDGLQHTPPTACAPSLEVEDLSGLAAAEMDRVLLHKRDLWTHQQLDLVHFGGLRLGISLLPHARFRLHVDTDMIAIDPSSFPTLMEDLAAAYATAYVTPEQPGATPPTFFQWLDTLRADPAVKSARDRDRHWWRQRLDAIAPAPTLPLLDQPAAQPRSQRLHTWLDAQHYQALQRLARERRMTLSNLMLGLFATVLGERTGDVRFRLNVPSFWRAPLLPWVQDTLGEFANVLIVDVDMASADSPASLCRQLGDNLIQALEHSAYSGVDLMRDLSRHKGSPQLAPVVFTAALDRGQAGLLSERVRQVFGPMNWVISQGPQVALDVQVAHIDQGLSINWDIRVDALPLPWVSTLFEQFVARVQAVAADPARLDQPFSAPPARQPLNALQQAYLLGRSAHMALGGVAMQEFREYRGPIDAHLLRSRLAAMVERHPCLRTHIDAEQRVQYVSAAAEVHLDDIDLRHLALSDGLRSVEERREAYAHAVFDLRAAPWNVTVFHLAQDQHVVFVRMDALILDGHSIAALLVELFTGSTEQSLAAPASRPAAAASSEQRKADMAYWREKLAAVTGPPCLPWKQLLAQAGPSSYRRQSLVVPRTTFAALSRLAARQHLFKNSALMAVVMEVLAHWLDEGDLCVALPVAPAAGADLANHSSFIAINWAADSRPFAERASALQVDVLEGLQHLAYSGVDLTRLLFEKHGPGPVLPVVITSGLSWPVTPADSPVRLHTGLTQTPQVAMDIRLSTDAEGALRVDIDYADKVMDSEHVACILGMLDRAMAQVAAGERFALATAPLLDTRHYRHNSPESEACQTPFLARIAGHLFDPDNRRTALICGTTRLSYAELGDGVARVIAALQARDIARGQVVAICLPRSPEHTLLTLACALTGVIWVPIDASAPAQRRRYLLENCQPDLVVMAELEPVDHPAVAMSALLATPAALPQSAHDPARSELSLSDLSLSDAPAYYLYTSGTTGQPKCVVLNNRATANVIGSTLARWQVSEDDVFMSVTPLHHDMSLFDVFGSLSAGATLVLPAANEEKDAVRWNQLIAKHGVSLWCSVPAIVEMLLACRGEHDLRSLRLVAQGGDYIKPVVIAQLREWLPDARLISLGGPTETTIWSIWHEIGSDDRTVIPYGQPLPGNRYLVLDEHGRHCPPGVVGRIHTTGVNLALGYLEDGQYAQTDFITVGDEQGQPVRAFRSGDRGRYRTDGTLIFASRVNGYVKVRGVRVSLPDVEKVLSNHPALRQVLVVDYADASQGETNLGALYVSDQGTEPVSVAQLRNYAREHLQPSHLPTRLLAVASLPLSPNGKVDRQQARQLLAAPTLDAAPAADAVAPAVLQAYLSVLGRTAQATDDSATPFISLGLRPQHLKAIAARLRECFAVTLSPGQLLQCRNAHDVERLLAKGRTALAQ</sequence>
<dbReference type="GO" id="GO:0016874">
    <property type="term" value="F:ligase activity"/>
    <property type="evidence" value="ECO:0007669"/>
    <property type="project" value="UniProtKB-KW"/>
</dbReference>
<keyword evidence="7" id="KW-1185">Reference proteome</keyword>
<dbReference type="InterPro" id="IPR025110">
    <property type="entry name" value="AMP-bd_C"/>
</dbReference>
<dbReference type="Gene3D" id="3.30.559.30">
    <property type="entry name" value="Nonribosomal peptide synthetase, condensation domain"/>
    <property type="match status" value="2"/>
</dbReference>
<dbReference type="InterPro" id="IPR042099">
    <property type="entry name" value="ANL_N_sf"/>
</dbReference>
<dbReference type="RefSeq" id="WP_043188761.1">
    <property type="nucleotide sequence ID" value="NZ_CP009533.1"/>
</dbReference>
<dbReference type="GO" id="GO:0005737">
    <property type="term" value="C:cytoplasm"/>
    <property type="evidence" value="ECO:0007669"/>
    <property type="project" value="TreeGrafter"/>
</dbReference>
<feature type="domain" description="AMP-binding enzyme C-terminal" evidence="5">
    <location>
        <begin position="1289"/>
        <end position="1365"/>
    </location>
</feature>
<evidence type="ECO:0000259" key="3">
    <source>
        <dbReference type="Pfam" id="PF00501"/>
    </source>
</evidence>
<dbReference type="Pfam" id="PF00501">
    <property type="entry name" value="AMP-binding"/>
    <property type="match status" value="1"/>
</dbReference>
<evidence type="ECO:0000256" key="1">
    <source>
        <dbReference type="ARBA" id="ARBA00004924"/>
    </source>
</evidence>
<dbReference type="GO" id="GO:0000036">
    <property type="term" value="F:acyl carrier activity"/>
    <property type="evidence" value="ECO:0007669"/>
    <property type="project" value="TreeGrafter"/>
</dbReference>
<dbReference type="Pfam" id="PF00668">
    <property type="entry name" value="Condensation"/>
    <property type="match status" value="2"/>
</dbReference>
<dbReference type="PROSITE" id="PS00455">
    <property type="entry name" value="AMP_BINDING"/>
    <property type="match status" value="1"/>
</dbReference>
<dbReference type="GO" id="GO:0044550">
    <property type="term" value="P:secondary metabolite biosynthetic process"/>
    <property type="evidence" value="ECO:0007669"/>
    <property type="project" value="TreeGrafter"/>
</dbReference>
<evidence type="ECO:0000259" key="5">
    <source>
        <dbReference type="Pfam" id="PF13193"/>
    </source>
</evidence>
<dbReference type="Gene3D" id="3.40.50.12780">
    <property type="entry name" value="N-terminal domain of ligase-like"/>
    <property type="match status" value="1"/>
</dbReference>
<dbReference type="SUPFAM" id="SSF56801">
    <property type="entry name" value="Acetyl-CoA synthetase-like"/>
    <property type="match status" value="1"/>
</dbReference>
<dbReference type="InterPro" id="IPR023213">
    <property type="entry name" value="CAT-like_dom_sf"/>
</dbReference>
<feature type="domain" description="Condensation" evidence="4">
    <location>
        <begin position="463"/>
        <end position="853"/>
    </location>
</feature>
<dbReference type="STRING" id="216142.LT40_08445"/>
<comment type="pathway">
    <text evidence="1">Siderophore biosynthesis.</text>
</comment>
<dbReference type="InterPro" id="IPR001242">
    <property type="entry name" value="Condensation_dom"/>
</dbReference>
<evidence type="ECO:0000256" key="2">
    <source>
        <dbReference type="ARBA" id="ARBA00022598"/>
    </source>
</evidence>
<dbReference type="EMBL" id="CP009533">
    <property type="protein sequence ID" value="AIS17426.1"/>
    <property type="molecule type" value="Genomic_DNA"/>
</dbReference>
<dbReference type="OrthoDB" id="9757559at2"/>
<feature type="domain" description="Condensation" evidence="4">
    <location>
        <begin position="4"/>
        <end position="430"/>
    </location>
</feature>
<dbReference type="GO" id="GO:0031177">
    <property type="term" value="F:phosphopantetheine binding"/>
    <property type="evidence" value="ECO:0007669"/>
    <property type="project" value="TreeGrafter"/>
</dbReference>
<evidence type="ECO:0000313" key="6">
    <source>
        <dbReference type="EMBL" id="AIS17426.1"/>
    </source>
</evidence>
<dbReference type="InterPro" id="IPR020845">
    <property type="entry name" value="AMP-binding_CS"/>
</dbReference>
<dbReference type="Gene3D" id="3.30.300.30">
    <property type="match status" value="1"/>
</dbReference>
<evidence type="ECO:0000313" key="7">
    <source>
        <dbReference type="Proteomes" id="UP000029499"/>
    </source>
</evidence>
<dbReference type="PANTHER" id="PTHR45527:SF10">
    <property type="entry name" value="PYOCHELIN SYNTHASE PCHF"/>
    <property type="match status" value="1"/>
</dbReference>
<name>A0A089ZQD2_9PSED</name>